<dbReference type="InterPro" id="IPR017200">
    <property type="entry name" value="PqqE-like"/>
</dbReference>
<protein>
    <submittedName>
        <fullName evidence="9">Antilisterial bacteriocin subtilosin biosynthesis protein AlbA</fullName>
    </submittedName>
</protein>
<feature type="region of interest" description="Disordered" evidence="7">
    <location>
        <begin position="259"/>
        <end position="292"/>
    </location>
</feature>
<dbReference type="Proteomes" id="UP000324233">
    <property type="component" value="Chromosome"/>
</dbReference>
<evidence type="ECO:0000313" key="10">
    <source>
        <dbReference type="Proteomes" id="UP000324233"/>
    </source>
</evidence>
<evidence type="ECO:0000256" key="4">
    <source>
        <dbReference type="ARBA" id="ARBA00022723"/>
    </source>
</evidence>
<dbReference type="OrthoDB" id="9782387at2"/>
<keyword evidence="3" id="KW-0949">S-adenosyl-L-methionine</keyword>
<dbReference type="PANTHER" id="PTHR11228">
    <property type="entry name" value="RADICAL SAM DOMAIN PROTEIN"/>
    <property type="match status" value="1"/>
</dbReference>
<dbReference type="EMBL" id="CP042997">
    <property type="protein sequence ID" value="QEH33330.1"/>
    <property type="molecule type" value="Genomic_DNA"/>
</dbReference>
<feature type="compositionally biased region" description="Low complexity" evidence="7">
    <location>
        <begin position="263"/>
        <end position="273"/>
    </location>
</feature>
<evidence type="ECO:0000256" key="3">
    <source>
        <dbReference type="ARBA" id="ARBA00022691"/>
    </source>
</evidence>
<evidence type="ECO:0000313" key="9">
    <source>
        <dbReference type="EMBL" id="QEH33330.1"/>
    </source>
</evidence>
<dbReference type="InterPro" id="IPR058240">
    <property type="entry name" value="rSAM_sf"/>
</dbReference>
<keyword evidence="5" id="KW-0408">Iron</keyword>
<keyword evidence="6" id="KW-0411">Iron-sulfur</keyword>
<evidence type="ECO:0000259" key="8">
    <source>
        <dbReference type="PROSITE" id="PS51918"/>
    </source>
</evidence>
<dbReference type="PIRSF" id="PIRSF037420">
    <property type="entry name" value="PQQ_syn_pqqE"/>
    <property type="match status" value="1"/>
</dbReference>
<dbReference type="SFLD" id="SFLDG01386">
    <property type="entry name" value="main_SPASM_domain-containing"/>
    <property type="match status" value="1"/>
</dbReference>
<evidence type="ECO:0000256" key="6">
    <source>
        <dbReference type="ARBA" id="ARBA00023014"/>
    </source>
</evidence>
<dbReference type="GO" id="GO:0003824">
    <property type="term" value="F:catalytic activity"/>
    <property type="evidence" value="ECO:0007669"/>
    <property type="project" value="InterPro"/>
</dbReference>
<reference evidence="9 10" key="1">
    <citation type="submission" date="2019-08" db="EMBL/GenBank/DDBJ databases">
        <title>Deep-cultivation of Planctomycetes and their phenomic and genomic characterization uncovers novel biology.</title>
        <authorList>
            <person name="Wiegand S."/>
            <person name="Jogler M."/>
            <person name="Boedeker C."/>
            <person name="Pinto D."/>
            <person name="Vollmers J."/>
            <person name="Rivas-Marin E."/>
            <person name="Kohn T."/>
            <person name="Peeters S.H."/>
            <person name="Heuer A."/>
            <person name="Rast P."/>
            <person name="Oberbeckmann S."/>
            <person name="Bunk B."/>
            <person name="Jeske O."/>
            <person name="Meyerdierks A."/>
            <person name="Storesund J.E."/>
            <person name="Kallscheuer N."/>
            <person name="Luecker S."/>
            <person name="Lage O.M."/>
            <person name="Pohl T."/>
            <person name="Merkel B.J."/>
            <person name="Hornburger P."/>
            <person name="Mueller R.-W."/>
            <person name="Bruemmer F."/>
            <person name="Labrenz M."/>
            <person name="Spormann A.M."/>
            <person name="Op den Camp H."/>
            <person name="Overmann J."/>
            <person name="Amann R."/>
            <person name="Jetten M.S.M."/>
            <person name="Mascher T."/>
            <person name="Medema M.H."/>
            <person name="Devos D.P."/>
            <person name="Kaster A.-K."/>
            <person name="Ovreas L."/>
            <person name="Rohde M."/>
            <person name="Galperin M.Y."/>
            <person name="Jogler C."/>
        </authorList>
    </citation>
    <scope>NUCLEOTIDE SEQUENCE [LARGE SCALE GENOMIC DNA]</scope>
    <source>
        <strain evidence="9 10">OJF2</strain>
    </source>
</reference>
<dbReference type="AlphaFoldDB" id="A0A5B9W0A2"/>
<evidence type="ECO:0000256" key="2">
    <source>
        <dbReference type="ARBA" id="ARBA00022485"/>
    </source>
</evidence>
<evidence type="ECO:0000256" key="1">
    <source>
        <dbReference type="ARBA" id="ARBA00001966"/>
    </source>
</evidence>
<dbReference type="RefSeq" id="WP_148593125.1">
    <property type="nucleotide sequence ID" value="NZ_CP042997.1"/>
</dbReference>
<gene>
    <name evidence="9" type="primary">albA_1</name>
    <name evidence="9" type="ORF">OJF2_18310</name>
</gene>
<dbReference type="PANTHER" id="PTHR11228:SF34">
    <property type="entry name" value="TUNGSTEN-CONTAINING ALDEHYDE FERREDOXIN OXIDOREDUCTASE COFACTOR MODIFYING PROTEIN"/>
    <property type="match status" value="1"/>
</dbReference>
<dbReference type="CDD" id="cd01335">
    <property type="entry name" value="Radical_SAM"/>
    <property type="match status" value="1"/>
</dbReference>
<accession>A0A5B9W0A2</accession>
<proteinExistence type="predicted"/>
<evidence type="ECO:0000256" key="5">
    <source>
        <dbReference type="ARBA" id="ARBA00023004"/>
    </source>
</evidence>
<dbReference type="InterPro" id="IPR007197">
    <property type="entry name" value="rSAM"/>
</dbReference>
<comment type="cofactor">
    <cofactor evidence="1">
        <name>[4Fe-4S] cluster</name>
        <dbReference type="ChEBI" id="CHEBI:49883"/>
    </cofactor>
</comment>
<dbReference type="InterPro" id="IPR050377">
    <property type="entry name" value="Radical_SAM_PqqE_MftC-like"/>
</dbReference>
<dbReference type="Gene3D" id="3.20.20.70">
    <property type="entry name" value="Aldolase class I"/>
    <property type="match status" value="1"/>
</dbReference>
<dbReference type="InterPro" id="IPR006638">
    <property type="entry name" value="Elp3/MiaA/NifB-like_rSAM"/>
</dbReference>
<dbReference type="NCBIfam" id="TIGR04053">
    <property type="entry name" value="TIGR04053 family radical SAM/SPASM domain-containing protein"/>
    <property type="match status" value="1"/>
</dbReference>
<dbReference type="SUPFAM" id="SSF102114">
    <property type="entry name" value="Radical SAM enzymes"/>
    <property type="match status" value="1"/>
</dbReference>
<dbReference type="SFLD" id="SFLDG01067">
    <property type="entry name" value="SPASM/twitch_domain_containing"/>
    <property type="match status" value="1"/>
</dbReference>
<dbReference type="InterPro" id="IPR013785">
    <property type="entry name" value="Aldolase_TIM"/>
</dbReference>
<keyword evidence="2" id="KW-0004">4Fe-4S</keyword>
<dbReference type="Pfam" id="PF04055">
    <property type="entry name" value="Radical_SAM"/>
    <property type="match status" value="1"/>
</dbReference>
<dbReference type="GO" id="GO:0046872">
    <property type="term" value="F:metal ion binding"/>
    <property type="evidence" value="ECO:0007669"/>
    <property type="project" value="UniProtKB-KW"/>
</dbReference>
<dbReference type="GO" id="GO:0051539">
    <property type="term" value="F:4 iron, 4 sulfur cluster binding"/>
    <property type="evidence" value="ECO:0007669"/>
    <property type="project" value="UniProtKB-KW"/>
</dbReference>
<keyword evidence="4" id="KW-0479">Metal-binding</keyword>
<sequence>MDVPNAAVLHGRGMGRFAERDFAKSPLIVFYEVTKACDLVCRHCRASAQPQSDPNELSTELAKRLIDQLASFSVQPMLVLSGGDPLKRPDIYELVRHSAESGLETAITPSPTPLVTTGAIARLKEAGVHRMAVSIDGADAATHDGLRGVAGSFDQTQRIMRDARALNIPVQVNTTLNPANYGQIEAMADMLAGHGIVLWSLFLIVPVGRATADLRMTGEQYERAFARIYAQSLKQPYGIKTTEGMHYRRYVAQRRVRAKQEAARAGAPSPAGGMPAGPPRGRDGRPGHPQFLTTGVNDGKGVMFISHAGLIHPSGFMPLVCGMFPFNSVVDVYQNAPIFRRLREPDTFEGKCGYCEFRNLCGGSRARAFNVAGSPYAAEPDCVYQPAGVPAAV</sequence>
<organism evidence="9 10">
    <name type="scientific">Aquisphaera giovannonii</name>
    <dbReference type="NCBI Taxonomy" id="406548"/>
    <lineage>
        <taxon>Bacteria</taxon>
        <taxon>Pseudomonadati</taxon>
        <taxon>Planctomycetota</taxon>
        <taxon>Planctomycetia</taxon>
        <taxon>Isosphaerales</taxon>
        <taxon>Isosphaeraceae</taxon>
        <taxon>Aquisphaera</taxon>
    </lineage>
</organism>
<dbReference type="PROSITE" id="PS51918">
    <property type="entry name" value="RADICAL_SAM"/>
    <property type="match status" value="1"/>
</dbReference>
<evidence type="ECO:0000256" key="7">
    <source>
        <dbReference type="SAM" id="MobiDB-lite"/>
    </source>
</evidence>
<feature type="domain" description="Radical SAM core" evidence="8">
    <location>
        <begin position="23"/>
        <end position="240"/>
    </location>
</feature>
<dbReference type="SMART" id="SM00729">
    <property type="entry name" value="Elp3"/>
    <property type="match status" value="1"/>
</dbReference>
<dbReference type="KEGG" id="agv:OJF2_18310"/>
<keyword evidence="10" id="KW-1185">Reference proteome</keyword>
<name>A0A5B9W0A2_9BACT</name>
<dbReference type="SFLD" id="SFLDS00029">
    <property type="entry name" value="Radical_SAM"/>
    <property type="match status" value="1"/>
</dbReference>
<dbReference type="CDD" id="cd21123">
    <property type="entry name" value="SPASM_MftC-like"/>
    <property type="match status" value="1"/>
</dbReference>